<name>A0A5S5MFT5_9BACT</name>
<reference evidence="16 17" key="1">
    <citation type="submission" date="2019-06" db="EMBL/GenBank/DDBJ databases">
        <title>Desulfobotulus mexicanus sp. nov., a novel sulfate-reducing bacterium isolated from the sediment of an alkaline crater lake in Mexico.</title>
        <authorList>
            <person name="Hirschler-Rea A."/>
        </authorList>
    </citation>
    <scope>NUCLEOTIDE SEQUENCE [LARGE SCALE GENOMIC DNA]</scope>
    <source>
        <strain evidence="16 17">PAR22N</strain>
    </source>
</reference>
<dbReference type="Gene3D" id="3.30.450.20">
    <property type="entry name" value="PAS domain"/>
    <property type="match status" value="2"/>
</dbReference>
<evidence type="ECO:0000256" key="7">
    <source>
        <dbReference type="ARBA" id="ARBA00022777"/>
    </source>
</evidence>
<keyword evidence="11 12" id="KW-0472">Membrane</keyword>
<dbReference type="SUPFAM" id="SSF103190">
    <property type="entry name" value="Sensory domain-like"/>
    <property type="match status" value="1"/>
</dbReference>
<dbReference type="PANTHER" id="PTHR44757:SF2">
    <property type="entry name" value="BIOFILM ARCHITECTURE MAINTENANCE PROTEIN MBAA"/>
    <property type="match status" value="1"/>
</dbReference>
<evidence type="ECO:0000256" key="8">
    <source>
        <dbReference type="ARBA" id="ARBA00022840"/>
    </source>
</evidence>
<dbReference type="EMBL" id="VDMB01000010">
    <property type="protein sequence ID" value="TYT74560.1"/>
    <property type="molecule type" value="Genomic_DNA"/>
</dbReference>
<dbReference type="SUPFAM" id="SSF55073">
    <property type="entry name" value="Nucleotide cyclase"/>
    <property type="match status" value="1"/>
</dbReference>
<dbReference type="NCBIfam" id="TIGR00229">
    <property type="entry name" value="sensory_box"/>
    <property type="match status" value="1"/>
</dbReference>
<dbReference type="InterPro" id="IPR029787">
    <property type="entry name" value="Nucleotide_cyclase"/>
</dbReference>
<evidence type="ECO:0000259" key="14">
    <source>
        <dbReference type="PROSITE" id="PS50113"/>
    </source>
</evidence>
<dbReference type="RefSeq" id="WP_139448562.1">
    <property type="nucleotide sequence ID" value="NZ_VDMB01000010.1"/>
</dbReference>
<evidence type="ECO:0000313" key="17">
    <source>
        <dbReference type="Proteomes" id="UP000321899"/>
    </source>
</evidence>
<keyword evidence="2" id="KW-1003">Cell membrane</keyword>
<evidence type="ECO:0000256" key="3">
    <source>
        <dbReference type="ARBA" id="ARBA00022553"/>
    </source>
</evidence>
<dbReference type="Pfam" id="PF02743">
    <property type="entry name" value="dCache_1"/>
    <property type="match status" value="1"/>
</dbReference>
<dbReference type="InterPro" id="IPR000160">
    <property type="entry name" value="GGDEF_dom"/>
</dbReference>
<sequence>MFSFLCQHKNLYLLLFVFTGIFFMGSQADKKNELASLTQLRSSANAQMDILIDTAILNYIKGFENSLEIIALDDAFLRLAREPANHGDFIRRQLKDFLGMKPSVYYIYFASPDGTLFFEPAAPLPEGYDARRRPWFRHALHQPGEIIWTPPYIEVPTNRRVISVVTTIHDPESNEMIGVMGMDLLTEDLDSFLATAPAGKEGLLAIFASDGQLVASPKPEKVKLLQKNPLHLVTILNGEKDIIKTDENTPAMLFTTRSLEQPPWRILQGVPLSGQNKKGLSTQKTALMVIAAILIFYIMIQLFSHVKTRRRIKAFEKDIQLIQIRGPELLPHSRRKYHSPLEKLCRNLAIDLWRSEEKKISLKKQMETLIDKAPTGIFVSTPEGRFIHVNKGMAHILEYESPEEMVLHIQDIAQELYLDRQDRKILKNRLMSGGVEDFPTRFRRKNGTVGHASITAYAEMGPDGHILTIRGFFTDISRQRQLENQLRHMAHTDRLTGLPNRRSFMELTTREAGRFCRYGTPFALLVLNMDHFRDINARYGHGAGDKILCSLATKLLHSLRSCDTLARIDGDTFAIHLAETDLEEGLKAAMRIQKQIHGKKMAEMPDIYTTLSIGVAVPTDTLRCPDLLLQAAEARMYQAKKKGGECILPAHP</sequence>
<evidence type="ECO:0000256" key="12">
    <source>
        <dbReference type="SAM" id="Phobius"/>
    </source>
</evidence>
<feature type="transmembrane region" description="Helical" evidence="12">
    <location>
        <begin position="285"/>
        <end position="303"/>
    </location>
</feature>
<dbReference type="CDD" id="cd01949">
    <property type="entry name" value="GGDEF"/>
    <property type="match status" value="1"/>
</dbReference>
<accession>A0A5S5MFT5</accession>
<dbReference type="GO" id="GO:0005524">
    <property type="term" value="F:ATP binding"/>
    <property type="evidence" value="ECO:0007669"/>
    <property type="project" value="UniProtKB-KW"/>
</dbReference>
<keyword evidence="17" id="KW-1185">Reference proteome</keyword>
<dbReference type="Pfam" id="PF13426">
    <property type="entry name" value="PAS_9"/>
    <property type="match status" value="1"/>
</dbReference>
<dbReference type="PANTHER" id="PTHR44757">
    <property type="entry name" value="DIGUANYLATE CYCLASE DGCP"/>
    <property type="match status" value="1"/>
</dbReference>
<keyword evidence="10" id="KW-0902">Two-component regulatory system</keyword>
<keyword evidence="3" id="KW-0597">Phosphoprotein</keyword>
<dbReference type="GO" id="GO:0000160">
    <property type="term" value="P:phosphorelay signal transduction system"/>
    <property type="evidence" value="ECO:0007669"/>
    <property type="project" value="UniProtKB-KW"/>
</dbReference>
<dbReference type="PROSITE" id="PS50112">
    <property type="entry name" value="PAS"/>
    <property type="match status" value="1"/>
</dbReference>
<dbReference type="PROSITE" id="PS50113">
    <property type="entry name" value="PAC"/>
    <property type="match status" value="1"/>
</dbReference>
<dbReference type="GO" id="GO:0005886">
    <property type="term" value="C:plasma membrane"/>
    <property type="evidence" value="ECO:0007669"/>
    <property type="project" value="UniProtKB-SubCell"/>
</dbReference>
<evidence type="ECO:0000256" key="9">
    <source>
        <dbReference type="ARBA" id="ARBA00022989"/>
    </source>
</evidence>
<dbReference type="SMART" id="SM00267">
    <property type="entry name" value="GGDEF"/>
    <property type="match status" value="1"/>
</dbReference>
<evidence type="ECO:0000313" key="16">
    <source>
        <dbReference type="EMBL" id="TYT74560.1"/>
    </source>
</evidence>
<keyword evidence="7" id="KW-0418">Kinase</keyword>
<dbReference type="Proteomes" id="UP000321899">
    <property type="component" value="Unassembled WGS sequence"/>
</dbReference>
<comment type="subcellular location">
    <subcellularLocation>
        <location evidence="1">Cell membrane</location>
        <topology evidence="1">Multi-pass membrane protein</topology>
    </subcellularLocation>
</comment>
<feature type="domain" description="PAC" evidence="14">
    <location>
        <begin position="436"/>
        <end position="488"/>
    </location>
</feature>
<evidence type="ECO:0000256" key="10">
    <source>
        <dbReference type="ARBA" id="ARBA00023012"/>
    </source>
</evidence>
<gene>
    <name evidence="16" type="ORF">FIM25_09325</name>
</gene>
<keyword evidence="6" id="KW-0547">Nucleotide-binding</keyword>
<dbReference type="InterPro" id="IPR000014">
    <property type="entry name" value="PAS"/>
</dbReference>
<keyword evidence="9 12" id="KW-1133">Transmembrane helix</keyword>
<evidence type="ECO:0000256" key="6">
    <source>
        <dbReference type="ARBA" id="ARBA00022741"/>
    </source>
</evidence>
<evidence type="ECO:0000256" key="4">
    <source>
        <dbReference type="ARBA" id="ARBA00022679"/>
    </source>
</evidence>
<comment type="caution">
    <text evidence="16">The sequence shown here is derived from an EMBL/GenBank/DDBJ whole genome shotgun (WGS) entry which is preliminary data.</text>
</comment>
<dbReference type="Pfam" id="PF00990">
    <property type="entry name" value="GGDEF"/>
    <property type="match status" value="1"/>
</dbReference>
<protein>
    <submittedName>
        <fullName evidence="16">Diguanylate cyclase</fullName>
    </submittedName>
</protein>
<dbReference type="GO" id="GO:0016301">
    <property type="term" value="F:kinase activity"/>
    <property type="evidence" value="ECO:0007669"/>
    <property type="project" value="UniProtKB-KW"/>
</dbReference>
<keyword evidence="4" id="KW-0808">Transferase</keyword>
<dbReference type="InterPro" id="IPR029151">
    <property type="entry name" value="Sensor-like_sf"/>
</dbReference>
<evidence type="ECO:0000256" key="11">
    <source>
        <dbReference type="ARBA" id="ARBA00023136"/>
    </source>
</evidence>
<dbReference type="InterPro" id="IPR033479">
    <property type="entry name" value="dCache_1"/>
</dbReference>
<feature type="domain" description="GGDEF" evidence="15">
    <location>
        <begin position="520"/>
        <end position="652"/>
    </location>
</feature>
<evidence type="ECO:0000259" key="13">
    <source>
        <dbReference type="PROSITE" id="PS50112"/>
    </source>
</evidence>
<proteinExistence type="predicted"/>
<dbReference type="CDD" id="cd18773">
    <property type="entry name" value="PDC1_HK_sensor"/>
    <property type="match status" value="1"/>
</dbReference>
<evidence type="ECO:0000256" key="2">
    <source>
        <dbReference type="ARBA" id="ARBA00022475"/>
    </source>
</evidence>
<feature type="domain" description="PAS" evidence="13">
    <location>
        <begin position="362"/>
        <end position="403"/>
    </location>
</feature>
<dbReference type="InterPro" id="IPR035965">
    <property type="entry name" value="PAS-like_dom_sf"/>
</dbReference>
<organism evidence="16 17">
    <name type="scientific">Desulfobotulus mexicanus</name>
    <dbReference type="NCBI Taxonomy" id="2586642"/>
    <lineage>
        <taxon>Bacteria</taxon>
        <taxon>Pseudomonadati</taxon>
        <taxon>Thermodesulfobacteriota</taxon>
        <taxon>Desulfobacteria</taxon>
        <taxon>Desulfobacterales</taxon>
        <taxon>Desulfobacteraceae</taxon>
        <taxon>Desulfobotulus</taxon>
    </lineage>
</organism>
<dbReference type="PROSITE" id="PS50887">
    <property type="entry name" value="GGDEF"/>
    <property type="match status" value="1"/>
</dbReference>
<keyword evidence="5 12" id="KW-0812">Transmembrane</keyword>
<dbReference type="SUPFAM" id="SSF55785">
    <property type="entry name" value="PYP-like sensor domain (PAS domain)"/>
    <property type="match status" value="1"/>
</dbReference>
<dbReference type="NCBIfam" id="TIGR00254">
    <property type="entry name" value="GGDEF"/>
    <property type="match status" value="1"/>
</dbReference>
<dbReference type="CDD" id="cd18774">
    <property type="entry name" value="PDC2_HK_sensor"/>
    <property type="match status" value="1"/>
</dbReference>
<dbReference type="Gene3D" id="3.30.70.270">
    <property type="match status" value="1"/>
</dbReference>
<dbReference type="InterPro" id="IPR052155">
    <property type="entry name" value="Biofilm_reg_signaling"/>
</dbReference>
<dbReference type="InterPro" id="IPR043128">
    <property type="entry name" value="Rev_trsase/Diguanyl_cyclase"/>
</dbReference>
<evidence type="ECO:0000256" key="1">
    <source>
        <dbReference type="ARBA" id="ARBA00004651"/>
    </source>
</evidence>
<dbReference type="CDD" id="cd00130">
    <property type="entry name" value="PAS"/>
    <property type="match status" value="1"/>
</dbReference>
<dbReference type="AlphaFoldDB" id="A0A5S5MFT5"/>
<keyword evidence="8" id="KW-0067">ATP-binding</keyword>
<dbReference type="OrthoDB" id="9759607at2"/>
<evidence type="ECO:0000259" key="15">
    <source>
        <dbReference type="PROSITE" id="PS50887"/>
    </source>
</evidence>
<evidence type="ECO:0000256" key="5">
    <source>
        <dbReference type="ARBA" id="ARBA00022692"/>
    </source>
</evidence>
<dbReference type="InterPro" id="IPR000700">
    <property type="entry name" value="PAS-assoc_C"/>
</dbReference>